<sequence length="182" mass="20453">MKRTRRKLVIRPTRKLNRRHNSVTSVESLSAPITVLARLKTMTKSSAKLLLCPTPSIGEKLLQLCKTPRASMAQHLHTALSLVLPQFRCLQVSLIHPCIHLLIPFWPLLAISIVQQLTNPPSKHISVHPSITLLYLPTFLLLVIRTRSAVVQPGIMVINTARARPMRMLMPAGEDMCLLRRG</sequence>
<organism evidence="2 3">
    <name type="scientific">Cryptococcus deuterogattii Ram5</name>
    <dbReference type="NCBI Taxonomy" id="1296110"/>
    <lineage>
        <taxon>Eukaryota</taxon>
        <taxon>Fungi</taxon>
        <taxon>Dikarya</taxon>
        <taxon>Basidiomycota</taxon>
        <taxon>Agaricomycotina</taxon>
        <taxon>Tremellomycetes</taxon>
        <taxon>Tremellales</taxon>
        <taxon>Cryptococcaceae</taxon>
        <taxon>Cryptococcus</taxon>
        <taxon>Cryptococcus gattii species complex</taxon>
    </lineage>
</organism>
<protein>
    <submittedName>
        <fullName evidence="2">Uncharacterized protein</fullName>
    </submittedName>
</protein>
<keyword evidence="1" id="KW-1133">Transmembrane helix</keyword>
<keyword evidence="1" id="KW-0812">Transmembrane</keyword>
<keyword evidence="1" id="KW-0472">Membrane</keyword>
<dbReference type="HOGENOM" id="CLU_1481924_0_0_1"/>
<dbReference type="EMBL" id="KN847902">
    <property type="protein sequence ID" value="KIR40848.1"/>
    <property type="molecule type" value="Genomic_DNA"/>
</dbReference>
<evidence type="ECO:0000256" key="1">
    <source>
        <dbReference type="SAM" id="Phobius"/>
    </source>
</evidence>
<gene>
    <name evidence="2" type="ORF">I313_03504</name>
</gene>
<name>A0A0D0TY95_9TREE</name>
<dbReference type="Proteomes" id="UP000053392">
    <property type="component" value="Unassembled WGS sequence"/>
</dbReference>
<dbReference type="AlphaFoldDB" id="A0A0D0TY95"/>
<proteinExistence type="predicted"/>
<feature type="transmembrane region" description="Helical" evidence="1">
    <location>
        <begin position="134"/>
        <end position="158"/>
    </location>
</feature>
<feature type="transmembrane region" description="Helical" evidence="1">
    <location>
        <begin position="94"/>
        <end position="114"/>
    </location>
</feature>
<evidence type="ECO:0000313" key="2">
    <source>
        <dbReference type="EMBL" id="KIR40848.1"/>
    </source>
</evidence>
<reference evidence="2 3" key="1">
    <citation type="submission" date="2015-01" db="EMBL/GenBank/DDBJ databases">
        <title>The Genome Sequence of Cryptococcus gattii Ram5.</title>
        <authorList>
            <consortium name="The Broad Institute Genomics Platform"/>
            <person name="Cuomo C."/>
            <person name="Litvintseva A."/>
            <person name="Chen Y."/>
            <person name="Heitman J."/>
            <person name="Sun S."/>
            <person name="Springer D."/>
            <person name="Dromer F."/>
            <person name="Young S."/>
            <person name="Zeng Q."/>
            <person name="Gargeya S."/>
            <person name="Abouelleil A."/>
            <person name="Alvarado L."/>
            <person name="Chapman S.B."/>
            <person name="Gainer-Dewar J."/>
            <person name="Goldberg J."/>
            <person name="Griggs A."/>
            <person name="Gujja S."/>
            <person name="Hansen M."/>
            <person name="Howarth C."/>
            <person name="Imamovic A."/>
            <person name="Larimer J."/>
            <person name="Murphy C."/>
            <person name="Naylor J."/>
            <person name="Pearson M."/>
            <person name="Priest M."/>
            <person name="Roberts A."/>
            <person name="Saif S."/>
            <person name="Shea T."/>
            <person name="Sykes S."/>
            <person name="Wortman J."/>
            <person name="Nusbaum C."/>
            <person name="Birren B."/>
        </authorList>
    </citation>
    <scope>NUCLEOTIDE SEQUENCE [LARGE SCALE GENOMIC DNA]</scope>
    <source>
        <strain evidence="2 3">Ram5</strain>
    </source>
</reference>
<keyword evidence="3" id="KW-1185">Reference proteome</keyword>
<evidence type="ECO:0000313" key="3">
    <source>
        <dbReference type="Proteomes" id="UP000053392"/>
    </source>
</evidence>
<accession>A0A0D0TY95</accession>